<evidence type="ECO:0000259" key="11">
    <source>
        <dbReference type="SMART" id="SM00965"/>
    </source>
</evidence>
<proteinExistence type="inferred from homology"/>
<keyword evidence="5" id="KW-0472">Membrane</keyword>
<evidence type="ECO:0000256" key="7">
    <source>
        <dbReference type="RuleBase" id="RU004003"/>
    </source>
</evidence>
<evidence type="ECO:0000256" key="6">
    <source>
        <dbReference type="ARBA" id="ARBA00023237"/>
    </source>
</evidence>
<keyword evidence="6" id="KW-0998">Cell outer membrane</keyword>
<dbReference type="PANTHER" id="PTHR30604:SF1">
    <property type="entry name" value="DNA UTILIZATION PROTEIN HOFQ"/>
    <property type="match status" value="1"/>
</dbReference>
<evidence type="ECO:0000256" key="3">
    <source>
        <dbReference type="ARBA" id="ARBA00022729"/>
    </source>
</evidence>
<dbReference type="Pfam" id="PF03958">
    <property type="entry name" value="Secretin_N"/>
    <property type="match status" value="1"/>
</dbReference>
<reference evidence="12" key="1">
    <citation type="submission" date="2023-02" db="EMBL/GenBank/DDBJ databases">
        <title>The sequence of Aeromonas allosaccharophila K520.</title>
        <authorList>
            <person name="Luo X."/>
        </authorList>
    </citation>
    <scope>NUCLEOTIDE SEQUENCE</scope>
    <source>
        <strain evidence="12">K520</strain>
    </source>
</reference>
<dbReference type="SMART" id="SM00965">
    <property type="entry name" value="STN"/>
    <property type="match status" value="1"/>
</dbReference>
<dbReference type="InterPro" id="IPR001775">
    <property type="entry name" value="GspD/PilQ"/>
</dbReference>
<protein>
    <submittedName>
        <fullName evidence="12">Type IV pilus secretin PilQ</fullName>
    </submittedName>
</protein>
<keyword evidence="2 8" id="KW-0813">Transport</keyword>
<evidence type="ECO:0000256" key="1">
    <source>
        <dbReference type="ARBA" id="ARBA00004370"/>
    </source>
</evidence>
<dbReference type="Proteomes" id="UP001213721">
    <property type="component" value="Chromosome"/>
</dbReference>
<dbReference type="Gene3D" id="3.30.1370.130">
    <property type="match status" value="1"/>
</dbReference>
<dbReference type="InterPro" id="IPR021731">
    <property type="entry name" value="AMIN_dom"/>
</dbReference>
<dbReference type="InterPro" id="IPR005644">
    <property type="entry name" value="NolW-like"/>
</dbReference>
<accession>A0AAX3NVT7</accession>
<dbReference type="RefSeq" id="WP_275057671.1">
    <property type="nucleotide sequence ID" value="NZ_CP118988.1"/>
</dbReference>
<dbReference type="Gene3D" id="3.30.1370.120">
    <property type="match status" value="1"/>
</dbReference>
<dbReference type="PANTHER" id="PTHR30604">
    <property type="entry name" value="PROTEIN TRANSPORT PROTEIN HOFQ"/>
    <property type="match status" value="1"/>
</dbReference>
<dbReference type="Pfam" id="PF00263">
    <property type="entry name" value="Secretin"/>
    <property type="match status" value="1"/>
</dbReference>
<feature type="domain" description="Secretin/TonB short N-terminal" evidence="11">
    <location>
        <begin position="347"/>
        <end position="395"/>
    </location>
</feature>
<dbReference type="InterPro" id="IPR038591">
    <property type="entry name" value="NolW-like_sf"/>
</dbReference>
<dbReference type="GO" id="GO:0009279">
    <property type="term" value="C:cell outer membrane"/>
    <property type="evidence" value="ECO:0007669"/>
    <property type="project" value="UniProtKB-SubCell"/>
</dbReference>
<dbReference type="InterPro" id="IPR013355">
    <property type="entry name" value="Pilus_4_PilQ"/>
</dbReference>
<dbReference type="InterPro" id="IPR004846">
    <property type="entry name" value="T2SS/T3SS_dom"/>
</dbReference>
<evidence type="ECO:0000256" key="8">
    <source>
        <dbReference type="RuleBase" id="RU004004"/>
    </source>
</evidence>
<sequence length="741" mass="78910">MRTTIERVTKVVLLFCASAVSQAWAVATLQEIKVNPLLADQLLVDLSFSEPVTGFTDRLSYQPNQLLLHVPGAVGALKVNPLPIQRQGVDNIKVEGKGTGLDIKIALDQLAPYQVQQQGNKLLVSLGEGASSGLINGESALIAPATSATPVSAPSAMVATTSPSALLNPQVVARSMPVAPVTAPVAAQPASKPVLNNSQSSGGGAYFNSVTGVDFRRGKDGQGEFLVTLDNSSAAVDVSSRGQTVLAKFHGTRVPDGLLNLINVQDFATPVSQVEVSRQGSDTVFELSINGQFDYRYDQADKLFIIEVKKRTTATASKQYQGKPISLNFQDIPVRTVLQLIADFNNLNLVTTDSVGGNITLRLDGVPWEQALDIILKVRGLDKRLDNNILLVAPAEEIAAREKQQLESRNQVADLAQLYTEYLQINYAKASEVAALLSSESTKLLSPRGAVSVDERTNVLVVKDTADVISSIKRMLDILDIPVKQVVIEARMVTIDDGFDEALGVRWGVTKNDGHGNSTSGSIEGNDGSGNNNGGSTITRPSTDDRMNVNLPVTNAAGTLAFQVARLADGTLLDLELSALEKESKAEIIASPRVTTANQKPALIEQGTEIPYVESSSSGATSVTFKKAVLSLKVTPQITPDNRVILDLTVTQDTKGETVPTGTGDAVSINAQSITTQVLVNNGETLVLGGIYQQTIKSDVTKVPLLGDIPGLGALFRKTTSENKKRELLIFVTPKIVTDAF</sequence>
<dbReference type="InterPro" id="IPR051808">
    <property type="entry name" value="Type_IV_pilus_biogenesis"/>
</dbReference>
<dbReference type="Pfam" id="PF11741">
    <property type="entry name" value="AMIN"/>
    <property type="match status" value="1"/>
</dbReference>
<organism evidence="12 13">
    <name type="scientific">Aeromonas allosaccharophila</name>
    <dbReference type="NCBI Taxonomy" id="656"/>
    <lineage>
        <taxon>Bacteria</taxon>
        <taxon>Pseudomonadati</taxon>
        <taxon>Pseudomonadota</taxon>
        <taxon>Gammaproteobacteria</taxon>
        <taxon>Aeromonadales</taxon>
        <taxon>Aeromonadaceae</taxon>
        <taxon>Aeromonas</taxon>
    </lineage>
</organism>
<comment type="subcellular location">
    <subcellularLocation>
        <location evidence="8">Cell outer membrane</location>
    </subcellularLocation>
    <subcellularLocation>
        <location evidence="1">Membrane</location>
    </subcellularLocation>
</comment>
<comment type="similarity">
    <text evidence="7">Belongs to the bacterial secretin family.</text>
</comment>
<evidence type="ECO:0000256" key="10">
    <source>
        <dbReference type="SAM" id="SignalP"/>
    </source>
</evidence>
<dbReference type="NCBIfam" id="TIGR02515">
    <property type="entry name" value="IV_pilus_PilQ"/>
    <property type="match status" value="1"/>
</dbReference>
<evidence type="ECO:0000256" key="2">
    <source>
        <dbReference type="ARBA" id="ARBA00022448"/>
    </source>
</evidence>
<dbReference type="Gene3D" id="2.60.40.3470">
    <property type="match status" value="1"/>
</dbReference>
<evidence type="ECO:0000313" key="13">
    <source>
        <dbReference type="Proteomes" id="UP001213721"/>
    </source>
</evidence>
<dbReference type="GO" id="GO:0009306">
    <property type="term" value="P:protein secretion"/>
    <property type="evidence" value="ECO:0007669"/>
    <property type="project" value="InterPro"/>
</dbReference>
<evidence type="ECO:0000256" key="5">
    <source>
        <dbReference type="ARBA" id="ARBA00023136"/>
    </source>
</evidence>
<dbReference type="EMBL" id="CP118988">
    <property type="protein sequence ID" value="WED77799.1"/>
    <property type="molecule type" value="Genomic_DNA"/>
</dbReference>
<evidence type="ECO:0000313" key="12">
    <source>
        <dbReference type="EMBL" id="WED77799.1"/>
    </source>
</evidence>
<gene>
    <name evidence="12" type="primary">pilQ</name>
    <name evidence="12" type="ORF">PYU98_06095</name>
</gene>
<name>A0AAX3NVT7_9GAMM</name>
<dbReference type="PRINTS" id="PR00811">
    <property type="entry name" value="BCTERIALGSPD"/>
</dbReference>
<keyword evidence="4" id="KW-0653">Protein transport</keyword>
<feature type="region of interest" description="Disordered" evidence="9">
    <location>
        <begin position="510"/>
        <end position="546"/>
    </location>
</feature>
<feature type="chain" id="PRO_5043971177" evidence="10">
    <location>
        <begin position="26"/>
        <end position="741"/>
    </location>
</feature>
<evidence type="ECO:0000256" key="9">
    <source>
        <dbReference type="SAM" id="MobiDB-lite"/>
    </source>
</evidence>
<feature type="signal peptide" evidence="10">
    <location>
        <begin position="1"/>
        <end position="25"/>
    </location>
</feature>
<dbReference type="InterPro" id="IPR011662">
    <property type="entry name" value="Secretin/TonB_short_N"/>
</dbReference>
<dbReference type="AlphaFoldDB" id="A0AAX3NVT7"/>
<keyword evidence="3 10" id="KW-0732">Signal</keyword>
<evidence type="ECO:0000256" key="4">
    <source>
        <dbReference type="ARBA" id="ARBA00022927"/>
    </source>
</evidence>